<dbReference type="EMBL" id="CAEZSC010000008">
    <property type="protein sequence ID" value="CAB4530804.1"/>
    <property type="molecule type" value="Genomic_DNA"/>
</dbReference>
<evidence type="ECO:0000256" key="2">
    <source>
        <dbReference type="ARBA" id="ARBA00022475"/>
    </source>
</evidence>
<dbReference type="PANTHER" id="PTHR30482:SF10">
    <property type="entry name" value="HIGH-AFFINITY BRANCHED-CHAIN AMINO ACID TRANSPORT PROTEIN BRAE"/>
    <property type="match status" value="1"/>
</dbReference>
<feature type="transmembrane region" description="Helical" evidence="6">
    <location>
        <begin position="403"/>
        <end position="421"/>
    </location>
</feature>
<evidence type="ECO:0000313" key="8">
    <source>
        <dbReference type="EMBL" id="CAB4586517.1"/>
    </source>
</evidence>
<dbReference type="Pfam" id="PF02653">
    <property type="entry name" value="BPD_transp_2"/>
    <property type="match status" value="1"/>
</dbReference>
<evidence type="ECO:0000256" key="4">
    <source>
        <dbReference type="ARBA" id="ARBA00022989"/>
    </source>
</evidence>
<dbReference type="PANTHER" id="PTHR30482">
    <property type="entry name" value="HIGH-AFFINITY BRANCHED-CHAIN AMINO ACID TRANSPORT SYSTEM PERMEASE"/>
    <property type="match status" value="1"/>
</dbReference>
<evidence type="ECO:0000313" key="9">
    <source>
        <dbReference type="EMBL" id="CAB4727634.1"/>
    </source>
</evidence>
<dbReference type="GO" id="GO:0005886">
    <property type="term" value="C:plasma membrane"/>
    <property type="evidence" value="ECO:0007669"/>
    <property type="project" value="UniProtKB-SubCell"/>
</dbReference>
<feature type="transmembrane region" description="Helical" evidence="6">
    <location>
        <begin position="145"/>
        <end position="166"/>
    </location>
</feature>
<gene>
    <name evidence="7" type="ORF">UFOPK1380_00266</name>
    <name evidence="8" type="ORF">UFOPK1778_00388</name>
    <name evidence="9" type="ORF">UFOPK2689_00992</name>
</gene>
<evidence type="ECO:0000256" key="6">
    <source>
        <dbReference type="SAM" id="Phobius"/>
    </source>
</evidence>
<comment type="subcellular location">
    <subcellularLocation>
        <location evidence="1">Cell membrane</location>
        <topology evidence="1">Multi-pass membrane protein</topology>
    </subcellularLocation>
</comment>
<feature type="transmembrane region" description="Helical" evidence="6">
    <location>
        <begin position="118"/>
        <end position="138"/>
    </location>
</feature>
<dbReference type="CDD" id="cd06581">
    <property type="entry name" value="TM_PBP1_LivM_like"/>
    <property type="match status" value="1"/>
</dbReference>
<keyword evidence="5 6" id="KW-0472">Membrane</keyword>
<name>A0A6J6RYI0_9ZZZZ</name>
<feature type="transmembrane region" description="Helical" evidence="6">
    <location>
        <begin position="290"/>
        <end position="316"/>
    </location>
</feature>
<evidence type="ECO:0000256" key="3">
    <source>
        <dbReference type="ARBA" id="ARBA00022692"/>
    </source>
</evidence>
<feature type="transmembrane region" description="Helical" evidence="6">
    <location>
        <begin position="452"/>
        <end position="468"/>
    </location>
</feature>
<dbReference type="GO" id="GO:0015658">
    <property type="term" value="F:branched-chain amino acid transmembrane transporter activity"/>
    <property type="evidence" value="ECO:0007669"/>
    <property type="project" value="InterPro"/>
</dbReference>
<organism evidence="9">
    <name type="scientific">freshwater metagenome</name>
    <dbReference type="NCBI Taxonomy" id="449393"/>
    <lineage>
        <taxon>unclassified sequences</taxon>
        <taxon>metagenomes</taxon>
        <taxon>ecological metagenomes</taxon>
    </lineage>
</organism>
<feature type="transmembrane region" description="Helical" evidence="6">
    <location>
        <begin position="428"/>
        <end position="446"/>
    </location>
</feature>
<feature type="transmembrane region" description="Helical" evidence="6">
    <location>
        <begin position="351"/>
        <end position="372"/>
    </location>
</feature>
<dbReference type="AlphaFoldDB" id="A0A6J6RYI0"/>
<accession>A0A6J6RYI0</accession>
<protein>
    <submittedName>
        <fullName evidence="9">Unannotated protein</fullName>
    </submittedName>
</protein>
<reference evidence="9" key="1">
    <citation type="submission" date="2020-05" db="EMBL/GenBank/DDBJ databases">
        <authorList>
            <person name="Chiriac C."/>
            <person name="Salcher M."/>
            <person name="Ghai R."/>
            <person name="Kavagutti S V."/>
        </authorList>
    </citation>
    <scope>NUCLEOTIDE SEQUENCE</scope>
</reference>
<keyword evidence="2" id="KW-1003">Cell membrane</keyword>
<proteinExistence type="predicted"/>
<feature type="transmembrane region" description="Helical" evidence="6">
    <location>
        <begin position="42"/>
        <end position="59"/>
    </location>
</feature>
<dbReference type="InterPro" id="IPR001851">
    <property type="entry name" value="ABC_transp_permease"/>
</dbReference>
<evidence type="ECO:0000256" key="1">
    <source>
        <dbReference type="ARBA" id="ARBA00004651"/>
    </source>
</evidence>
<feature type="transmembrane region" description="Helical" evidence="6">
    <location>
        <begin position="258"/>
        <end position="278"/>
    </location>
</feature>
<sequence>MSEQQSLGIGTDEWVAQHEKRLARRSGLLGILDLLNQKVSPAIRYGILGVAAIAFGLFVDDFYLQRIAANLGVFLILTLGLNVVMGFAGLLDLGFVAFFGFGAYAYALTSSGHLNQHWPTYLSVPAIVIVTAFLGYLVSLPSRRLFGDYLAIVTLFFGQVFIQLIISSDSITFPGNEESTDITGGSNGIPGLDPFVLFGYKFKGAADYYWLLLVILVFLIIAIIRVDRTRVGRAWKTVREDSLASQAMGIKVNNLKMLAFIVGAAIAGLAGTIFAGIQNSVFINGFDMPLLTLIYAAVILGGSGSIPGSILGAFVMSVLPEILRVQNYSEILFLSVLILTIAVLGKSWKKFAFNIALVVLIGFLVKVIVSALNIATTPAATWAIAPVSKALQHWLVIPQSRLLWGNIGFVLLISLIAYYSIAKEKIKFYLLPLITYVAIFVWEDRLVIEPNTTRQLIIGMLLVVLMIVRPQGFLGKTRVEVL</sequence>
<feature type="transmembrane region" description="Helical" evidence="6">
    <location>
        <begin position="71"/>
        <end position="98"/>
    </location>
</feature>
<feature type="transmembrane region" description="Helical" evidence="6">
    <location>
        <begin position="208"/>
        <end position="226"/>
    </location>
</feature>
<keyword evidence="3 6" id="KW-0812">Transmembrane</keyword>
<dbReference type="InterPro" id="IPR043428">
    <property type="entry name" value="LivM-like"/>
</dbReference>
<evidence type="ECO:0000313" key="7">
    <source>
        <dbReference type="EMBL" id="CAB4530804.1"/>
    </source>
</evidence>
<keyword evidence="4 6" id="KW-1133">Transmembrane helix</keyword>
<dbReference type="EMBL" id="CAEZUD010000012">
    <property type="protein sequence ID" value="CAB4586517.1"/>
    <property type="molecule type" value="Genomic_DNA"/>
</dbReference>
<evidence type="ECO:0000256" key="5">
    <source>
        <dbReference type="ARBA" id="ARBA00023136"/>
    </source>
</evidence>
<feature type="transmembrane region" description="Helical" evidence="6">
    <location>
        <begin position="328"/>
        <end position="345"/>
    </location>
</feature>
<dbReference type="EMBL" id="CAEZYL010000071">
    <property type="protein sequence ID" value="CAB4727634.1"/>
    <property type="molecule type" value="Genomic_DNA"/>
</dbReference>